<name>A0ABV1RI89_9ALTE</name>
<dbReference type="RefSeq" id="WP_350401960.1">
    <property type="nucleotide sequence ID" value="NZ_CP041660.1"/>
</dbReference>
<organism evidence="1 2">
    <name type="scientific">Catenovulum sediminis</name>
    <dbReference type="NCBI Taxonomy" id="1740262"/>
    <lineage>
        <taxon>Bacteria</taxon>
        <taxon>Pseudomonadati</taxon>
        <taxon>Pseudomonadota</taxon>
        <taxon>Gammaproteobacteria</taxon>
        <taxon>Alteromonadales</taxon>
        <taxon>Alteromonadaceae</taxon>
        <taxon>Catenovulum</taxon>
    </lineage>
</organism>
<dbReference type="Proteomes" id="UP001467690">
    <property type="component" value="Unassembled WGS sequence"/>
</dbReference>
<dbReference type="InterPro" id="IPR013204">
    <property type="entry name" value="Leader_Erm"/>
</dbReference>
<keyword evidence="2" id="KW-1185">Reference proteome</keyword>
<protein>
    <submittedName>
        <fullName evidence="1">Erythromycin resistance leader peptide</fullName>
    </submittedName>
</protein>
<accession>A0ABV1RI89</accession>
<evidence type="ECO:0000313" key="2">
    <source>
        <dbReference type="Proteomes" id="UP001467690"/>
    </source>
</evidence>
<evidence type="ECO:0000313" key="1">
    <source>
        <dbReference type="EMBL" id="MER2492382.1"/>
    </source>
</evidence>
<proteinExistence type="predicted"/>
<dbReference type="EMBL" id="JBELOE010000211">
    <property type="protein sequence ID" value="MER2492382.1"/>
    <property type="molecule type" value="Genomic_DNA"/>
</dbReference>
<sequence>MFSIYLINKVRYTRGKAGS</sequence>
<dbReference type="Pfam" id="PF08253">
    <property type="entry name" value="Leader_Erm"/>
    <property type="match status" value="1"/>
</dbReference>
<reference evidence="1 2" key="1">
    <citation type="submission" date="2024-06" db="EMBL/GenBank/DDBJ databases">
        <authorList>
            <person name="Chen R.Y."/>
        </authorList>
    </citation>
    <scope>NUCLEOTIDE SEQUENCE [LARGE SCALE GENOMIC DNA]</scope>
    <source>
        <strain evidence="1 2">D2</strain>
    </source>
</reference>
<comment type="caution">
    <text evidence="1">The sequence shown here is derived from an EMBL/GenBank/DDBJ whole genome shotgun (WGS) entry which is preliminary data.</text>
</comment>
<gene>
    <name evidence="1" type="ORF">ABS311_10875</name>
</gene>